<evidence type="ECO:0000313" key="2">
    <source>
        <dbReference type="EMBL" id="MEQ2563194.1"/>
    </source>
</evidence>
<feature type="domain" description="N-acetyltransferase" evidence="1">
    <location>
        <begin position="3"/>
        <end position="163"/>
    </location>
</feature>
<dbReference type="PROSITE" id="PS51186">
    <property type="entry name" value="GNAT"/>
    <property type="match status" value="1"/>
</dbReference>
<comment type="caution">
    <text evidence="2">The sequence shown here is derived from an EMBL/GenBank/DDBJ whole genome shotgun (WGS) entry which is preliminary data.</text>
</comment>
<dbReference type="InterPro" id="IPR000182">
    <property type="entry name" value="GNAT_dom"/>
</dbReference>
<sequence>MAFVFEHVKESEADEVLALYRSLVGTPFCAWTADYPARSDVDFDLSRKALFCLRDEETGEMEGVISIDEDPKVENLTCWTPELQPGRELSRLGVKENYQNQGIARKLMAGAIEELRRQGYKSVHILVAKENKKALASYKVFAYDEVGECFMHEHAYLCYEKAL</sequence>
<keyword evidence="3" id="KW-1185">Reference proteome</keyword>
<dbReference type="EMBL" id="JBBMFJ010000015">
    <property type="protein sequence ID" value="MEQ2563194.1"/>
    <property type="molecule type" value="Genomic_DNA"/>
</dbReference>
<proteinExistence type="predicted"/>
<dbReference type="Pfam" id="PF00583">
    <property type="entry name" value="Acetyltransf_1"/>
    <property type="match status" value="1"/>
</dbReference>
<organism evidence="2 3">
    <name type="scientific">Ventrimonas faecis</name>
    <dbReference type="NCBI Taxonomy" id="3133170"/>
    <lineage>
        <taxon>Bacteria</taxon>
        <taxon>Bacillati</taxon>
        <taxon>Bacillota</taxon>
        <taxon>Clostridia</taxon>
        <taxon>Lachnospirales</taxon>
        <taxon>Lachnospiraceae</taxon>
        <taxon>Ventrimonas</taxon>
    </lineage>
</organism>
<dbReference type="Proteomes" id="UP001437460">
    <property type="component" value="Unassembled WGS sequence"/>
</dbReference>
<protein>
    <submittedName>
        <fullName evidence="2">GNAT family N-acetyltransferase</fullName>
    </submittedName>
</protein>
<dbReference type="SUPFAM" id="SSF55729">
    <property type="entry name" value="Acyl-CoA N-acyltransferases (Nat)"/>
    <property type="match status" value="1"/>
</dbReference>
<dbReference type="CDD" id="cd04301">
    <property type="entry name" value="NAT_SF"/>
    <property type="match status" value="1"/>
</dbReference>
<gene>
    <name evidence="2" type="ORF">WMO41_08460</name>
</gene>
<dbReference type="RefSeq" id="WP_349229387.1">
    <property type="nucleotide sequence ID" value="NZ_JBBMFJ010000015.1"/>
</dbReference>
<dbReference type="Gene3D" id="3.40.630.30">
    <property type="match status" value="1"/>
</dbReference>
<name>A0ABV1HLK2_9FIRM</name>
<reference evidence="2 3" key="1">
    <citation type="submission" date="2024-03" db="EMBL/GenBank/DDBJ databases">
        <title>Human intestinal bacterial collection.</title>
        <authorList>
            <person name="Pauvert C."/>
            <person name="Hitch T.C.A."/>
            <person name="Clavel T."/>
        </authorList>
    </citation>
    <scope>NUCLEOTIDE SEQUENCE [LARGE SCALE GENOMIC DNA]</scope>
    <source>
        <strain evidence="2 3">CLA-AP-H27</strain>
    </source>
</reference>
<evidence type="ECO:0000313" key="3">
    <source>
        <dbReference type="Proteomes" id="UP001437460"/>
    </source>
</evidence>
<accession>A0ABV1HLK2</accession>
<dbReference type="InterPro" id="IPR016181">
    <property type="entry name" value="Acyl_CoA_acyltransferase"/>
</dbReference>
<evidence type="ECO:0000259" key="1">
    <source>
        <dbReference type="PROSITE" id="PS51186"/>
    </source>
</evidence>